<keyword evidence="4" id="KW-1185">Reference proteome</keyword>
<dbReference type="InterPro" id="IPR056362">
    <property type="entry name" value="AtuA-like_ferredoxin_dom"/>
</dbReference>
<dbReference type="PANTHER" id="PTHR47708:SF2">
    <property type="entry name" value="SI:CH73-132F6.5"/>
    <property type="match status" value="1"/>
</dbReference>
<dbReference type="EMBL" id="JBHRYB010000016">
    <property type="protein sequence ID" value="MFC3681612.1"/>
    <property type="molecule type" value="Genomic_DNA"/>
</dbReference>
<dbReference type="Pfam" id="PF23544">
    <property type="entry name" value="AtuA_ferredoxin"/>
    <property type="match status" value="1"/>
</dbReference>
<dbReference type="RefSeq" id="WP_376868121.1">
    <property type="nucleotide sequence ID" value="NZ_JBHRYB010000016.1"/>
</dbReference>
<dbReference type="Proteomes" id="UP001595722">
    <property type="component" value="Unassembled WGS sequence"/>
</dbReference>
<evidence type="ECO:0000313" key="3">
    <source>
        <dbReference type="EMBL" id="MFC3681612.1"/>
    </source>
</evidence>
<feature type="domain" description="Acyclic terpene utilisation N-terminal" evidence="1">
    <location>
        <begin position="5"/>
        <end position="455"/>
    </location>
</feature>
<reference evidence="4" key="1">
    <citation type="journal article" date="2019" name="Int. J. Syst. Evol. Microbiol.">
        <title>The Global Catalogue of Microorganisms (GCM) 10K type strain sequencing project: providing services to taxonomists for standard genome sequencing and annotation.</title>
        <authorList>
            <consortium name="The Broad Institute Genomics Platform"/>
            <consortium name="The Broad Institute Genome Sequencing Center for Infectious Disease"/>
            <person name="Wu L."/>
            <person name="Ma J."/>
        </authorList>
    </citation>
    <scope>NUCLEOTIDE SEQUENCE [LARGE SCALE GENOMIC DNA]</scope>
    <source>
        <strain evidence="4">KCTC 42424</strain>
    </source>
</reference>
<dbReference type="InterPro" id="IPR010839">
    <property type="entry name" value="AtuA_N"/>
</dbReference>
<evidence type="ECO:0000259" key="2">
    <source>
        <dbReference type="Pfam" id="PF23544"/>
    </source>
</evidence>
<protein>
    <submittedName>
        <fullName evidence="3">Acyclic terpene utilization AtuA family protein</fullName>
    </submittedName>
</protein>
<evidence type="ECO:0000259" key="1">
    <source>
        <dbReference type="Pfam" id="PF07287"/>
    </source>
</evidence>
<dbReference type="PANTHER" id="PTHR47708">
    <property type="match status" value="1"/>
</dbReference>
<evidence type="ECO:0000313" key="4">
    <source>
        <dbReference type="Proteomes" id="UP001595722"/>
    </source>
</evidence>
<comment type="caution">
    <text evidence="3">The sequence shown here is derived from an EMBL/GenBank/DDBJ whole genome shotgun (WGS) entry which is preliminary data.</text>
</comment>
<gene>
    <name evidence="3" type="ORF">ACFOMG_16020</name>
</gene>
<organism evidence="3 4">
    <name type="scientific">Bacterioplanoides pacificum</name>
    <dbReference type="NCBI Taxonomy" id="1171596"/>
    <lineage>
        <taxon>Bacteria</taxon>
        <taxon>Pseudomonadati</taxon>
        <taxon>Pseudomonadota</taxon>
        <taxon>Gammaproteobacteria</taxon>
        <taxon>Oceanospirillales</taxon>
        <taxon>Oceanospirillaceae</taxon>
        <taxon>Bacterioplanoides</taxon>
    </lineage>
</organism>
<proteinExistence type="predicted"/>
<sequence length="623" mass="66346">MKQAVRIGCASAFWGDTAAAAQQLVNQGKLDYLVFDYLAEVTMSIMAGARLKNPQAGFAPDFVQVLKSVLPGIAQQGIKVVSNAGGINVRGCAEALQAVINDAGLSLTVAAVEGDNLTANQADLAAAGVKEMFSADALPDQCLSVNAYLGAPAIYQALSSGADIVITGRCVDSAVVLGPLMHEFNWQADDYDLLAQGSLAGHIIECGAQCTGGNFTDWQLVAYGEQSRKNGGYANMGFPIVECAADGSFVVSKPENTGGLVSVHSVGEQLLYEIGDPVNYCLPDVSCDFSQVKLEQLGDNQVKVSNARGRAPGDRYKVSATYMDGFRCTATFMIGGREAVQKGQAVADAIIQRVSRLLNMQQFDDFKQTNIEILGSETSYGAHACMQHNREVTVKIAVQHNDKAALGIFAREIAQAATAMAPGITGMVGGRPKPSPVIRLFSFLWPKEQVPVSVRLMNTNEPQAVAINHSGTTPDHSSDIQPAINSEIATLTAEVPLIYLALARSGDKGNHCNIGVMAREVEYLPYIQQALRPQAISEYLSHLLDAPDSRTRLFPLPGLNAFNLLLENALGGGGIASLRIDPQGKAAAQQLLDMPVKVTAEIAENSYQAYEKLTRNLAPSPEE</sequence>
<accession>A0ABV7VY18</accession>
<dbReference type="Pfam" id="PF07287">
    <property type="entry name" value="AtuA"/>
    <property type="match status" value="1"/>
</dbReference>
<name>A0ABV7VY18_9GAMM</name>
<feature type="domain" description="AtuA-like ferredoxin-fold" evidence="2">
    <location>
        <begin position="495"/>
        <end position="597"/>
    </location>
</feature>